<dbReference type="InterPro" id="IPR036116">
    <property type="entry name" value="FN3_sf"/>
</dbReference>
<dbReference type="EMBL" id="JBHTJM010000008">
    <property type="protein sequence ID" value="MFD0963845.1"/>
    <property type="molecule type" value="Genomic_DNA"/>
</dbReference>
<name>A0ABW3I2T1_9FLAO</name>
<evidence type="ECO:0000313" key="2">
    <source>
        <dbReference type="Proteomes" id="UP001596997"/>
    </source>
</evidence>
<reference evidence="2" key="1">
    <citation type="journal article" date="2019" name="Int. J. Syst. Evol. Microbiol.">
        <title>The Global Catalogue of Microorganisms (GCM) 10K type strain sequencing project: providing services to taxonomists for standard genome sequencing and annotation.</title>
        <authorList>
            <consortium name="The Broad Institute Genomics Platform"/>
            <consortium name="The Broad Institute Genome Sequencing Center for Infectious Disease"/>
            <person name="Wu L."/>
            <person name="Ma J."/>
        </authorList>
    </citation>
    <scope>NUCLEOTIDE SEQUENCE [LARGE SCALE GENOMIC DNA]</scope>
    <source>
        <strain evidence="2">CCUG 62114</strain>
    </source>
</reference>
<sequence>MKKIYVLLVIMVFISCDDIIDEVDISNRSVELLAPTDTAVLTSTDVNFTWSTVADANEYVIQIAIPDFTNSLQIVTDSTINTTSFSTTLLAASSYEWRVKAKNPNYETGFSTRSLTTP</sequence>
<accession>A0ABW3I2T1</accession>
<dbReference type="Gene3D" id="2.60.40.10">
    <property type="entry name" value="Immunoglobulins"/>
    <property type="match status" value="1"/>
</dbReference>
<keyword evidence="2" id="KW-1185">Reference proteome</keyword>
<gene>
    <name evidence="1" type="ORF">ACFQ1O_07485</name>
</gene>
<dbReference type="SUPFAM" id="SSF49265">
    <property type="entry name" value="Fibronectin type III"/>
    <property type="match status" value="1"/>
</dbReference>
<evidence type="ECO:0008006" key="3">
    <source>
        <dbReference type="Google" id="ProtNLM"/>
    </source>
</evidence>
<protein>
    <recommendedName>
        <fullName evidence="3">Fibronectin type-III domain-containing protein</fullName>
    </recommendedName>
</protein>
<organism evidence="1 2">
    <name type="scientific">Pseudofulvibacter geojedonensis</name>
    <dbReference type="NCBI Taxonomy" id="1123758"/>
    <lineage>
        <taxon>Bacteria</taxon>
        <taxon>Pseudomonadati</taxon>
        <taxon>Bacteroidota</taxon>
        <taxon>Flavobacteriia</taxon>
        <taxon>Flavobacteriales</taxon>
        <taxon>Flavobacteriaceae</taxon>
        <taxon>Pseudofulvibacter</taxon>
    </lineage>
</organism>
<dbReference type="PROSITE" id="PS51257">
    <property type="entry name" value="PROKAR_LIPOPROTEIN"/>
    <property type="match status" value="1"/>
</dbReference>
<dbReference type="RefSeq" id="WP_377714978.1">
    <property type="nucleotide sequence ID" value="NZ_JBHTJM010000008.1"/>
</dbReference>
<dbReference type="Proteomes" id="UP001596997">
    <property type="component" value="Unassembled WGS sequence"/>
</dbReference>
<dbReference type="InterPro" id="IPR013783">
    <property type="entry name" value="Ig-like_fold"/>
</dbReference>
<comment type="caution">
    <text evidence="1">The sequence shown here is derived from an EMBL/GenBank/DDBJ whole genome shotgun (WGS) entry which is preliminary data.</text>
</comment>
<evidence type="ECO:0000313" key="1">
    <source>
        <dbReference type="EMBL" id="MFD0963845.1"/>
    </source>
</evidence>
<proteinExistence type="predicted"/>